<proteinExistence type="predicted"/>
<dbReference type="SUPFAM" id="SSF53756">
    <property type="entry name" value="UDP-Glycosyltransferase/glycogen phosphorylase"/>
    <property type="match status" value="1"/>
</dbReference>
<dbReference type="Gene3D" id="3.90.550.10">
    <property type="entry name" value="Spore Coat Polysaccharide Biosynthesis Protein SpsA, Chain A"/>
    <property type="match status" value="1"/>
</dbReference>
<protein>
    <submittedName>
        <fullName evidence="2">Glycosyltransferase</fullName>
        <ecNumber evidence="2">2.4.-.-</ecNumber>
    </submittedName>
</protein>
<dbReference type="PANTHER" id="PTHR43179">
    <property type="entry name" value="RHAMNOSYLTRANSFERASE WBBL"/>
    <property type="match status" value="1"/>
</dbReference>
<dbReference type="CDD" id="cd04186">
    <property type="entry name" value="GT_2_like_c"/>
    <property type="match status" value="1"/>
</dbReference>
<keyword evidence="2" id="KW-0808">Transferase</keyword>
<dbReference type="Pfam" id="PF13692">
    <property type="entry name" value="Glyco_trans_1_4"/>
    <property type="match status" value="1"/>
</dbReference>
<dbReference type="Pfam" id="PF00535">
    <property type="entry name" value="Glycos_transf_2"/>
    <property type="match status" value="1"/>
</dbReference>
<dbReference type="RefSeq" id="WP_262601277.1">
    <property type="nucleotide sequence ID" value="NZ_CP103300.1"/>
</dbReference>
<keyword evidence="3" id="KW-1185">Reference proteome</keyword>
<feature type="domain" description="Glycosyltransferase 2-like" evidence="1">
    <location>
        <begin position="281"/>
        <end position="384"/>
    </location>
</feature>
<dbReference type="CDD" id="cd03801">
    <property type="entry name" value="GT4_PimA-like"/>
    <property type="match status" value="1"/>
</dbReference>
<name>A0ABY6H0E6_9GAMM</name>
<keyword evidence="2" id="KW-0328">Glycosyltransferase</keyword>
<dbReference type="SUPFAM" id="SSF53448">
    <property type="entry name" value="Nucleotide-diphospho-sugar transferases"/>
    <property type="match status" value="1"/>
</dbReference>
<evidence type="ECO:0000313" key="3">
    <source>
        <dbReference type="Proteomes" id="UP001163255"/>
    </source>
</evidence>
<sequence>MLQKPNRSVCNKTKGHLDSLEGSFLSGWVFDTEAPDVEQEFAIEVDGNIIASGKTGIYREDLKAAGMGNGKHGFTISLDDSAKQCFEKDIKVLSKAGRKVDGANLTIQAKDGLFWCGVERFENCHLIGDLVSERFSGEKQVLIYDEDKQIADFTLQVEPGHNSFAIPLPMDIFDGNVHLISVGVNDFPFRLWRDTRKLDVIQTPWEYLKGSYKEPGFTGLSSASQHRYESLRHQLEAIANGESEQTIKDVQEAHDLVVQGWHGRKKFPKLCLPKFENPEVSIIIPAYNKLELTYHSIASIILSYNKTSYEVIVADDCSTDDTQRLEEIVENVRVVHNEENLLFLRSCNNAAQYAKGDYLIFLNNDTEVTSFWIDELVAPYQSNNVVRKKVGLTGSKLLNLDGSLQEAGGIIWGSGQPWNVGNGSNPIAPEFNYVREADYLSGAALCLPTEVWLEVEGFSEELAPAYYEDTDIAFKVRDAGYQTLYTPHSQVVHFEGQSNGRDLTKGIKRYQVVNEGKFRAKWFNAYKGNGQEGVDLHLQKDRNIDHRVLVIDYATPDADADAGSYAAVQEMKLLQSLGFKVTFVPENMAHFGKLSHKLQKMGIEVLYAPFYTSVFDVIEKRISEFDTVYITRYSVAEKYIDDIRARSQAKIVFNNADLHFLRELRASLTEEYKDLDSVLKTREDELAVMNKVDAILSYNETEHAVIMSHLLKGGNIFKCPWVLDEKAAGKPFAEREGIAFLGGFRHHPNVEAVKFFAKEVMPKLVEAMPDITFYIYGSHPSEEVEALESENIVVKGFVENLDDVFHNHRLIVAPLLSGAGIKGKVLEAMAYGTPQVLTDVAAEATGLSHKISALMAKTPDEWVDCIKAGYEDEQLWSRLSENSMTLAKEQFSFVKGQERFREMFKAVGVYTR</sequence>
<dbReference type="EC" id="2.4.-.-" evidence="2"/>
<evidence type="ECO:0000313" key="2">
    <source>
        <dbReference type="EMBL" id="UYM18516.1"/>
    </source>
</evidence>
<accession>A0ABY6H0E6</accession>
<dbReference type="Gene3D" id="3.40.50.2000">
    <property type="entry name" value="Glycogen Phosphorylase B"/>
    <property type="match status" value="1"/>
</dbReference>
<organism evidence="2 3">
    <name type="scientific">Endozoicomonas euniceicola</name>
    <dbReference type="NCBI Taxonomy" id="1234143"/>
    <lineage>
        <taxon>Bacteria</taxon>
        <taxon>Pseudomonadati</taxon>
        <taxon>Pseudomonadota</taxon>
        <taxon>Gammaproteobacteria</taxon>
        <taxon>Oceanospirillales</taxon>
        <taxon>Endozoicomonadaceae</taxon>
        <taxon>Endozoicomonas</taxon>
    </lineage>
</organism>
<dbReference type="GO" id="GO:0016757">
    <property type="term" value="F:glycosyltransferase activity"/>
    <property type="evidence" value="ECO:0007669"/>
    <property type="project" value="UniProtKB-KW"/>
</dbReference>
<reference evidence="2" key="1">
    <citation type="submission" date="2022-10" db="EMBL/GenBank/DDBJ databases">
        <title>Completed Genome Sequence of two octocoral isolated bacterium, Endozoicomonas euniceicola EF212T and Endozoicomonas gorgoniicola PS125T.</title>
        <authorList>
            <person name="Chiou Y.-J."/>
            <person name="Chen Y.-H."/>
        </authorList>
    </citation>
    <scope>NUCLEOTIDE SEQUENCE</scope>
    <source>
        <strain evidence="2">EF212</strain>
    </source>
</reference>
<dbReference type="PANTHER" id="PTHR43179:SF7">
    <property type="entry name" value="RHAMNOSYLTRANSFERASE WBBL"/>
    <property type="match status" value="1"/>
</dbReference>
<evidence type="ECO:0000259" key="1">
    <source>
        <dbReference type="Pfam" id="PF00535"/>
    </source>
</evidence>
<dbReference type="EMBL" id="CP103300">
    <property type="protein sequence ID" value="UYM18516.1"/>
    <property type="molecule type" value="Genomic_DNA"/>
</dbReference>
<dbReference type="InterPro" id="IPR029044">
    <property type="entry name" value="Nucleotide-diphossugar_trans"/>
</dbReference>
<dbReference type="Proteomes" id="UP001163255">
    <property type="component" value="Chromosome"/>
</dbReference>
<gene>
    <name evidence="2" type="ORF">NX720_11640</name>
</gene>
<dbReference type="InterPro" id="IPR001173">
    <property type="entry name" value="Glyco_trans_2-like"/>
</dbReference>